<sequence length="103" mass="11672">LTDQTLQQILDLQLSSVRARLLDQRLQLHLTPEARAFILQRGYDPAHGARPLRQAIERLLIRPLSAQLLEQPAMQDGVVYVDISADQAHLTFRVQSHLASREA</sequence>
<feature type="domain" description="Clp ATPase C-terminal" evidence="3">
    <location>
        <begin position="1"/>
        <end position="92"/>
    </location>
</feature>
<dbReference type="EMBL" id="PGTM01000575">
    <property type="protein sequence ID" value="PJF34169.1"/>
    <property type="molecule type" value="Genomic_DNA"/>
</dbReference>
<dbReference type="GO" id="GO:0016887">
    <property type="term" value="F:ATP hydrolysis activity"/>
    <property type="evidence" value="ECO:0007669"/>
    <property type="project" value="TreeGrafter"/>
</dbReference>
<evidence type="ECO:0000259" key="3">
    <source>
        <dbReference type="SMART" id="SM01086"/>
    </source>
</evidence>
<dbReference type="Proteomes" id="UP000229681">
    <property type="component" value="Unassembled WGS sequence"/>
</dbReference>
<name>A0A2M8P9E5_9CHLR</name>
<evidence type="ECO:0000256" key="1">
    <source>
        <dbReference type="ARBA" id="ARBA00022741"/>
    </source>
</evidence>
<organism evidence="4 5">
    <name type="scientific">Candidatus Thermofonsia Clade 1 bacterium</name>
    <dbReference type="NCBI Taxonomy" id="2364210"/>
    <lineage>
        <taxon>Bacteria</taxon>
        <taxon>Bacillati</taxon>
        <taxon>Chloroflexota</taxon>
        <taxon>Candidatus Thermofontia</taxon>
        <taxon>Candidatus Thermofonsia Clade 1</taxon>
    </lineage>
</organism>
<protein>
    <submittedName>
        <fullName evidence="4">Type VI secretion system ATPase TssH</fullName>
    </submittedName>
</protein>
<dbReference type="AlphaFoldDB" id="A0A2M8P9E5"/>
<gene>
    <name evidence="4" type="ORF">CUN49_16790</name>
</gene>
<accession>A0A2M8P9E5</accession>
<dbReference type="InterPro" id="IPR050130">
    <property type="entry name" value="ClpA_ClpB"/>
</dbReference>
<dbReference type="PANTHER" id="PTHR11638:SF18">
    <property type="entry name" value="HEAT SHOCK PROTEIN 104"/>
    <property type="match status" value="1"/>
</dbReference>
<dbReference type="SMART" id="SM01086">
    <property type="entry name" value="ClpB_D2-small"/>
    <property type="match status" value="1"/>
</dbReference>
<proteinExistence type="predicted"/>
<dbReference type="InterPro" id="IPR027417">
    <property type="entry name" value="P-loop_NTPase"/>
</dbReference>
<dbReference type="SUPFAM" id="SSF52540">
    <property type="entry name" value="P-loop containing nucleoside triphosphate hydrolases"/>
    <property type="match status" value="1"/>
</dbReference>
<feature type="non-terminal residue" evidence="4">
    <location>
        <position position="1"/>
    </location>
</feature>
<evidence type="ECO:0000313" key="4">
    <source>
        <dbReference type="EMBL" id="PJF34169.1"/>
    </source>
</evidence>
<keyword evidence="1" id="KW-0547">Nucleotide-binding</keyword>
<dbReference type="GO" id="GO:0005524">
    <property type="term" value="F:ATP binding"/>
    <property type="evidence" value="ECO:0007669"/>
    <property type="project" value="UniProtKB-KW"/>
</dbReference>
<evidence type="ECO:0000313" key="5">
    <source>
        <dbReference type="Proteomes" id="UP000229681"/>
    </source>
</evidence>
<dbReference type="GO" id="GO:0005737">
    <property type="term" value="C:cytoplasm"/>
    <property type="evidence" value="ECO:0007669"/>
    <property type="project" value="TreeGrafter"/>
</dbReference>
<comment type="caution">
    <text evidence="4">The sequence shown here is derived from an EMBL/GenBank/DDBJ whole genome shotgun (WGS) entry which is preliminary data.</text>
</comment>
<dbReference type="PANTHER" id="PTHR11638">
    <property type="entry name" value="ATP-DEPENDENT CLP PROTEASE"/>
    <property type="match status" value="1"/>
</dbReference>
<dbReference type="Gene3D" id="1.10.8.60">
    <property type="match status" value="1"/>
</dbReference>
<reference evidence="4 5" key="1">
    <citation type="submission" date="2017-11" db="EMBL/GenBank/DDBJ databases">
        <title>Evolution of Phototrophy in the Chloroflexi Phylum Driven by Horizontal Gene Transfer.</title>
        <authorList>
            <person name="Ward L.M."/>
            <person name="Hemp J."/>
            <person name="Shih P.M."/>
            <person name="Mcglynn S.E."/>
            <person name="Fischer W."/>
        </authorList>
    </citation>
    <scope>NUCLEOTIDE SEQUENCE [LARGE SCALE GENOMIC DNA]</scope>
    <source>
        <strain evidence="4">JP3_13</strain>
    </source>
</reference>
<evidence type="ECO:0000256" key="2">
    <source>
        <dbReference type="ARBA" id="ARBA00022840"/>
    </source>
</evidence>
<dbReference type="Pfam" id="PF10431">
    <property type="entry name" value="ClpB_D2-small"/>
    <property type="match status" value="1"/>
</dbReference>
<dbReference type="GO" id="GO:0034605">
    <property type="term" value="P:cellular response to heat"/>
    <property type="evidence" value="ECO:0007669"/>
    <property type="project" value="TreeGrafter"/>
</dbReference>
<keyword evidence="2" id="KW-0067">ATP-binding</keyword>
<dbReference type="InterPro" id="IPR019489">
    <property type="entry name" value="Clp_ATPase_C"/>
</dbReference>